<accession>A0A3E1EX71</accession>
<proteinExistence type="predicted"/>
<evidence type="ECO:0000313" key="2">
    <source>
        <dbReference type="Proteomes" id="UP000257127"/>
    </source>
</evidence>
<dbReference type="InterPro" id="IPR036249">
    <property type="entry name" value="Thioredoxin-like_sf"/>
</dbReference>
<name>A0A3E1EX71_9FLAO</name>
<keyword evidence="2" id="KW-1185">Reference proteome</keyword>
<dbReference type="Pfam" id="PF11009">
    <property type="entry name" value="BrxC"/>
    <property type="match status" value="1"/>
</dbReference>
<dbReference type="Gene3D" id="3.40.30.10">
    <property type="entry name" value="Glutaredoxin"/>
    <property type="match status" value="1"/>
</dbReference>
<dbReference type="EMBL" id="QURB01000005">
    <property type="protein sequence ID" value="RFC54156.1"/>
    <property type="molecule type" value="Genomic_DNA"/>
</dbReference>
<gene>
    <name evidence="1" type="primary">ytxJ</name>
    <name evidence="1" type="ORF">DXU93_09220</name>
</gene>
<organism evidence="1 2">
    <name type="scientific">Brumimicrobium aurantiacum</name>
    <dbReference type="NCBI Taxonomy" id="1737063"/>
    <lineage>
        <taxon>Bacteria</taxon>
        <taxon>Pseudomonadati</taxon>
        <taxon>Bacteroidota</taxon>
        <taxon>Flavobacteriia</taxon>
        <taxon>Flavobacteriales</taxon>
        <taxon>Crocinitomicaceae</taxon>
        <taxon>Brumimicrobium</taxon>
    </lineage>
</organism>
<dbReference type="InterPro" id="IPR022551">
    <property type="entry name" value="BrxC"/>
</dbReference>
<dbReference type="OrthoDB" id="677051at2"/>
<dbReference type="AlphaFoldDB" id="A0A3E1EX71"/>
<dbReference type="RefSeq" id="WP_116880996.1">
    <property type="nucleotide sequence ID" value="NZ_QURB01000005.1"/>
</dbReference>
<protein>
    <submittedName>
        <fullName evidence="1">Bacillithiol system redox-active protein YtxJ</fullName>
    </submittedName>
</protein>
<evidence type="ECO:0000313" key="1">
    <source>
        <dbReference type="EMBL" id="RFC54156.1"/>
    </source>
</evidence>
<dbReference type="SUPFAM" id="SSF52833">
    <property type="entry name" value="Thioredoxin-like"/>
    <property type="match status" value="1"/>
</dbReference>
<dbReference type="NCBIfam" id="TIGR04019">
    <property type="entry name" value="B_thiol_YtxJ"/>
    <property type="match status" value="1"/>
</dbReference>
<reference evidence="1 2" key="1">
    <citation type="submission" date="2018-08" db="EMBL/GenBank/DDBJ databases">
        <title>The draft genome squence of Brumimicrobium sp. N62.</title>
        <authorList>
            <person name="Du Z.-J."/>
            <person name="Luo H.-R."/>
        </authorList>
    </citation>
    <scope>NUCLEOTIDE SEQUENCE [LARGE SCALE GENOMIC DNA]</scope>
    <source>
        <strain evidence="1 2">N62</strain>
    </source>
</reference>
<dbReference type="Proteomes" id="UP000257127">
    <property type="component" value="Unassembled WGS sequence"/>
</dbReference>
<sequence length="123" mass="13795">MGLFSFGKKSNDNKINWVNISSVDELNQAIADTQNKAGVFFKHSTRCSISSMALSRFESQWEENENIQLYFIDLIANRDVSNLLSELSGVMHQSPQVIVIQNEKEVYNASHNGISASEIKNAL</sequence>
<comment type="caution">
    <text evidence="1">The sequence shown here is derived from an EMBL/GenBank/DDBJ whole genome shotgun (WGS) entry which is preliminary data.</text>
</comment>